<dbReference type="EMBL" id="JBHRZN010000005">
    <property type="protein sequence ID" value="MFC3850999.1"/>
    <property type="molecule type" value="Genomic_DNA"/>
</dbReference>
<sequence length="172" mass="17983">MSPTRSQLLRAVAIGAGATALMDVTAEILRRTRGTRSLDYGLVGRWIGHMPSGTFAHRPIMAAEPVPGERPLGWAAHYGIGIGFAAALVALKPDWVDRPTLAPALAMGVGTVAAPWLLMQPAFGMGVAAAKTPDPAKARMGSLRAHATYGAGLWLSAKLLRIGQVDALPLKS</sequence>
<proteinExistence type="predicted"/>
<dbReference type="Pfam" id="PF11158">
    <property type="entry name" value="DUF2938"/>
    <property type="match status" value="1"/>
</dbReference>
<dbReference type="InterPro" id="IPR021329">
    <property type="entry name" value="DUF2938"/>
</dbReference>
<keyword evidence="2" id="KW-1185">Reference proteome</keyword>
<dbReference type="RefSeq" id="WP_290292671.1">
    <property type="nucleotide sequence ID" value="NZ_CP047211.1"/>
</dbReference>
<dbReference type="Proteomes" id="UP001595751">
    <property type="component" value="Unassembled WGS sequence"/>
</dbReference>
<accession>A0ABV7ZSZ7</accession>
<organism evidence="1 2">
    <name type="scientific">Corynebacterium hansenii</name>
    <dbReference type="NCBI Taxonomy" id="394964"/>
    <lineage>
        <taxon>Bacteria</taxon>
        <taxon>Bacillati</taxon>
        <taxon>Actinomycetota</taxon>
        <taxon>Actinomycetes</taxon>
        <taxon>Mycobacteriales</taxon>
        <taxon>Corynebacteriaceae</taxon>
        <taxon>Corynebacterium</taxon>
    </lineage>
</organism>
<gene>
    <name evidence="1" type="ORF">ACFORJ_12610</name>
</gene>
<comment type="caution">
    <text evidence="1">The sequence shown here is derived from an EMBL/GenBank/DDBJ whole genome shotgun (WGS) entry which is preliminary data.</text>
</comment>
<name>A0ABV7ZSZ7_9CORY</name>
<evidence type="ECO:0000313" key="1">
    <source>
        <dbReference type="EMBL" id="MFC3850999.1"/>
    </source>
</evidence>
<protein>
    <submittedName>
        <fullName evidence="1">DUF2938 domain-containing protein</fullName>
    </submittedName>
</protein>
<reference evidence="2" key="1">
    <citation type="journal article" date="2019" name="Int. J. Syst. Evol. Microbiol.">
        <title>The Global Catalogue of Microorganisms (GCM) 10K type strain sequencing project: providing services to taxonomists for standard genome sequencing and annotation.</title>
        <authorList>
            <consortium name="The Broad Institute Genomics Platform"/>
            <consortium name="The Broad Institute Genome Sequencing Center for Infectious Disease"/>
            <person name="Wu L."/>
            <person name="Ma J."/>
        </authorList>
    </citation>
    <scope>NUCLEOTIDE SEQUENCE [LARGE SCALE GENOMIC DNA]</scope>
    <source>
        <strain evidence="2">CCUG 53252</strain>
    </source>
</reference>
<evidence type="ECO:0000313" key="2">
    <source>
        <dbReference type="Proteomes" id="UP001595751"/>
    </source>
</evidence>